<dbReference type="Proteomes" id="UP000024329">
    <property type="component" value="Unassembled WGS sequence"/>
</dbReference>
<feature type="region of interest" description="Disordered" evidence="1">
    <location>
        <begin position="89"/>
        <end position="172"/>
    </location>
</feature>
<proteinExistence type="predicted"/>
<keyword evidence="2" id="KW-0812">Transmembrane</keyword>
<feature type="transmembrane region" description="Helical" evidence="2">
    <location>
        <begin position="184"/>
        <end position="208"/>
    </location>
</feature>
<evidence type="ECO:0000313" key="5">
    <source>
        <dbReference type="Proteomes" id="UP000024329"/>
    </source>
</evidence>
<dbReference type="AlphaFoldDB" id="A0A031JZD7"/>
<dbReference type="PATRIC" id="fig|158500.4.peg.2432"/>
<dbReference type="NCBIfam" id="TIGR02098">
    <property type="entry name" value="MJ0042_CXXC"/>
    <property type="match status" value="1"/>
</dbReference>
<sequence>MHVEKRASWREPTGEALVAREQAVLMNAIMIIACPACSTRYAVPDSAIGVEGRTVRCAKCRHSWFQEPAELETEGAFAAPVEAEAAVSPSPVHAAPVQPAPEPVSQPIPQAAARPAPRPAVVVPRAPEPAAEAPRSEPMPPPAPSRRPGPVYYDDTSTKPYSDEGPSSFDFSPPFRPRRNWSRIGTFAAIAFAVATLGLAVAVAVGGLPDWLPIPRATFSQAQPDLKLDFPRGRQDRKPLPDGTEFFSVSGTITNIGAETRKVPSLLVVLRDRRETVVYAKEVVPAKNRLAPGETITVNEALTDIPKSAAAAEIGWKPD</sequence>
<dbReference type="Pfam" id="PF13717">
    <property type="entry name" value="Zn_ribbon_4"/>
    <property type="match status" value="1"/>
</dbReference>
<evidence type="ECO:0000259" key="3">
    <source>
        <dbReference type="Pfam" id="PF13717"/>
    </source>
</evidence>
<dbReference type="InterPro" id="IPR011723">
    <property type="entry name" value="Znf/thioredoxin_put"/>
</dbReference>
<gene>
    <name evidence="4" type="ORF">BV97_02385</name>
</gene>
<dbReference type="PROSITE" id="PS51257">
    <property type="entry name" value="PROKAR_LIPOPROTEIN"/>
    <property type="match status" value="1"/>
</dbReference>
<dbReference type="EMBL" id="JFYZ01000011">
    <property type="protein sequence ID" value="EZP81727.1"/>
    <property type="molecule type" value="Genomic_DNA"/>
</dbReference>
<comment type="caution">
    <text evidence="4">The sequence shown here is derived from an EMBL/GenBank/DDBJ whole genome shotgun (WGS) entry which is preliminary data.</text>
</comment>
<keyword evidence="2" id="KW-1133">Transmembrane helix</keyword>
<feature type="compositionally biased region" description="Low complexity" evidence="1">
    <location>
        <begin position="107"/>
        <end position="133"/>
    </location>
</feature>
<feature type="compositionally biased region" description="Pro residues" evidence="1">
    <location>
        <begin position="137"/>
        <end position="147"/>
    </location>
</feature>
<organism evidence="4 5">
    <name type="scientific">Novosphingobium resinovorum</name>
    <dbReference type="NCBI Taxonomy" id="158500"/>
    <lineage>
        <taxon>Bacteria</taxon>
        <taxon>Pseudomonadati</taxon>
        <taxon>Pseudomonadota</taxon>
        <taxon>Alphaproteobacteria</taxon>
        <taxon>Sphingomonadales</taxon>
        <taxon>Sphingomonadaceae</taxon>
        <taxon>Novosphingobium</taxon>
    </lineage>
</organism>
<keyword evidence="2" id="KW-0472">Membrane</keyword>
<dbReference type="STRING" id="158500.BES08_16240"/>
<dbReference type="eggNOG" id="ENOG5032ZVA">
    <property type="taxonomic scope" value="Bacteria"/>
</dbReference>
<evidence type="ECO:0000256" key="1">
    <source>
        <dbReference type="SAM" id="MobiDB-lite"/>
    </source>
</evidence>
<name>A0A031JZD7_9SPHN</name>
<evidence type="ECO:0000313" key="4">
    <source>
        <dbReference type="EMBL" id="EZP81727.1"/>
    </source>
</evidence>
<reference evidence="4 5" key="1">
    <citation type="submission" date="2014-03" db="EMBL/GenBank/DDBJ databases">
        <title>Whole genome sequence of Novosphingobium resinovorum KF1.</title>
        <authorList>
            <person name="Gan H.M."/>
            <person name="Gan H.Y."/>
            <person name="Chew T.H."/>
            <person name="Savka M.A."/>
        </authorList>
    </citation>
    <scope>NUCLEOTIDE SEQUENCE [LARGE SCALE GENOMIC DNA]</scope>
    <source>
        <strain evidence="4 5">KF1</strain>
    </source>
</reference>
<protein>
    <submittedName>
        <fullName evidence="4">Zinc finger/thioredoxin</fullName>
    </submittedName>
</protein>
<accession>A0A031JZD7</accession>
<feature type="domain" description="Zinc finger/thioredoxin putative" evidence="3">
    <location>
        <begin position="30"/>
        <end position="65"/>
    </location>
</feature>
<evidence type="ECO:0000256" key="2">
    <source>
        <dbReference type="SAM" id="Phobius"/>
    </source>
</evidence>